<keyword evidence="3" id="KW-0732">Signal</keyword>
<feature type="region of interest" description="Disordered" evidence="1">
    <location>
        <begin position="887"/>
        <end position="974"/>
    </location>
</feature>
<organism evidence="4 5">
    <name type="scientific">Oleoguttula mirabilis</name>
    <dbReference type="NCBI Taxonomy" id="1507867"/>
    <lineage>
        <taxon>Eukaryota</taxon>
        <taxon>Fungi</taxon>
        <taxon>Dikarya</taxon>
        <taxon>Ascomycota</taxon>
        <taxon>Pezizomycotina</taxon>
        <taxon>Dothideomycetes</taxon>
        <taxon>Dothideomycetidae</taxon>
        <taxon>Mycosphaerellales</taxon>
        <taxon>Teratosphaeriaceae</taxon>
        <taxon>Oleoguttula</taxon>
    </lineage>
</organism>
<dbReference type="InterPro" id="IPR015915">
    <property type="entry name" value="Kelch-typ_b-propeller"/>
</dbReference>
<feature type="compositionally biased region" description="Basic and acidic residues" evidence="1">
    <location>
        <begin position="1055"/>
        <end position="1075"/>
    </location>
</feature>
<dbReference type="AlphaFoldDB" id="A0AAV9J889"/>
<keyword evidence="2" id="KW-1133">Transmembrane helix</keyword>
<dbReference type="Proteomes" id="UP001324427">
    <property type="component" value="Unassembled WGS sequence"/>
</dbReference>
<dbReference type="EMBL" id="JAVFHQ010000055">
    <property type="protein sequence ID" value="KAK4541260.1"/>
    <property type="molecule type" value="Genomic_DNA"/>
</dbReference>
<proteinExistence type="predicted"/>
<accession>A0AAV9J889</accession>
<dbReference type="Gene3D" id="2.120.10.80">
    <property type="entry name" value="Kelch-type beta propeller"/>
    <property type="match status" value="1"/>
</dbReference>
<gene>
    <name evidence="4" type="ORF">LTR36_008176</name>
</gene>
<reference evidence="4 5" key="1">
    <citation type="submission" date="2021-11" db="EMBL/GenBank/DDBJ databases">
        <title>Black yeast isolated from Biological Soil Crust.</title>
        <authorList>
            <person name="Kurbessoian T."/>
        </authorList>
    </citation>
    <scope>NUCLEOTIDE SEQUENCE [LARGE SCALE GENOMIC DNA]</scope>
    <source>
        <strain evidence="4 5">CCFEE 5522</strain>
    </source>
</reference>
<protein>
    <recommendedName>
        <fullName evidence="6">Galactose oxidase</fullName>
    </recommendedName>
</protein>
<feature type="chain" id="PRO_5043586461" description="Galactose oxidase" evidence="3">
    <location>
        <begin position="21"/>
        <end position="1075"/>
    </location>
</feature>
<evidence type="ECO:0000256" key="3">
    <source>
        <dbReference type="SAM" id="SignalP"/>
    </source>
</evidence>
<feature type="transmembrane region" description="Helical" evidence="2">
    <location>
        <begin position="451"/>
        <end position="473"/>
    </location>
</feature>
<evidence type="ECO:0000313" key="4">
    <source>
        <dbReference type="EMBL" id="KAK4541260.1"/>
    </source>
</evidence>
<comment type="caution">
    <text evidence="4">The sequence shown here is derived from an EMBL/GenBank/DDBJ whole genome shotgun (WGS) entry which is preliminary data.</text>
</comment>
<feature type="region of interest" description="Disordered" evidence="1">
    <location>
        <begin position="749"/>
        <end position="804"/>
    </location>
</feature>
<feature type="region of interest" description="Disordered" evidence="1">
    <location>
        <begin position="556"/>
        <end position="688"/>
    </location>
</feature>
<feature type="region of interest" description="Disordered" evidence="1">
    <location>
        <begin position="844"/>
        <end position="867"/>
    </location>
</feature>
<evidence type="ECO:0008006" key="6">
    <source>
        <dbReference type="Google" id="ProtNLM"/>
    </source>
</evidence>
<evidence type="ECO:0000256" key="2">
    <source>
        <dbReference type="SAM" id="Phobius"/>
    </source>
</evidence>
<keyword evidence="5" id="KW-1185">Reference proteome</keyword>
<dbReference type="InterPro" id="IPR011043">
    <property type="entry name" value="Gal_Oxase/kelch_b-propeller"/>
</dbReference>
<feature type="compositionally biased region" description="Basic and acidic residues" evidence="1">
    <location>
        <begin position="609"/>
        <end position="629"/>
    </location>
</feature>
<dbReference type="SUPFAM" id="SSF50965">
    <property type="entry name" value="Galactose oxidase, central domain"/>
    <property type="match status" value="1"/>
</dbReference>
<feature type="region of interest" description="Disordered" evidence="1">
    <location>
        <begin position="1038"/>
        <end position="1075"/>
    </location>
</feature>
<feature type="region of interest" description="Disordered" evidence="1">
    <location>
        <begin position="701"/>
        <end position="732"/>
    </location>
</feature>
<sequence length="1075" mass="115634">MRQSPSQLASLLALLGSVAAQELPYNPTRVLVLANTTYAYIFGPSTQSGTPGQSELRFLDFSYGPISNAQSPFQSVSDSLPFLDDNELLPFTPTVGSGGNITAITGNCSQGANGTQVWRYATDAGRLVDSAWTQLETTDQELASESTWTGASYLASGIAFSQHADADDADTDIFVFGGMCPFGNSTAATWTSAANYSNQMLALSPDAQAGSSDVDISLGTSRGPPIAEAGFSITPLTPTYTLNSSGEAQTQQQDFVLLGGHTQSAFINMSQVALFSLPQESWTFLPVAQPSSAKTDLATRQTQPEVEPRSGHTAVLSEDGTTVVLFGGWVGDISTPAQPQLAVLEFGSGYGGIGDWSWTIPTQSGSGLPSGAGIYGHGAAMLPGGVMMVVGGYSIPAPSSRIKRATQTVSTELLLYNTTSKTWIDSYSPPVNLTDNHGQGSGPLSKKSQQIGLGVGLAIGAAILILLVVYYFWYNRRLKRAQEARGRTLLSRSSDGSFGGAQADQPFLSDGGIDGRGGDTAGVGRFWNVWDHSTGAYPARAPQMQQQADAAGSTGLFVNVPSPTRGLRKAPAGRNYQYHQAPRYDDQRISRGSASIHPIAEREDEDDSLVGRDTDSLTDAERRLREVERVLTGQDPFQDAEPNPLGSHPVSPELGEPTVRRVPTGAGRMSPAPARPTSMNRADSRNWTIERERADPVLRIDTGRVSPSKSDERTSSTLSEMSQHSGNSITRSMSTRTAAVLAAALAGRAASNNSPENCSSSDGRTRTMSTNGGRKSPFYYQTRARSSTTGSAKDKAPDSASTDADSFMTAKTNFVDLQSQGETLLGGRPTVDRDDPYQRALAAHSSTRENIPSPTYGDGPLPPLQRRRQGWMGSLRRALNAVSISDRSFSMTSSSGRYADEQRSSTPSPVKDRQRPNGAPRRTVSDGGTLLRQKRGQRDWEDTQFPRYRDDPDPGDWGEAARSPTEKHEAEEDWDVEGAASKRDVQMMFTVPKARLRVVNADMDRMSMRSASDGALSRTGSLNKLRHEESMKTLRARSEAEKLFLPPTAEEEREEAAVRAPVEEHAEWDEKEKAA</sequence>
<feature type="compositionally biased region" description="Polar residues" evidence="1">
    <location>
        <begin position="715"/>
        <end position="732"/>
    </location>
</feature>
<feature type="signal peptide" evidence="3">
    <location>
        <begin position="1"/>
        <end position="20"/>
    </location>
</feature>
<feature type="region of interest" description="Disordered" evidence="1">
    <location>
        <begin position="491"/>
        <end position="513"/>
    </location>
</feature>
<evidence type="ECO:0000256" key="1">
    <source>
        <dbReference type="SAM" id="MobiDB-lite"/>
    </source>
</evidence>
<keyword evidence="2" id="KW-0812">Transmembrane</keyword>
<feature type="compositionally biased region" description="Polar residues" evidence="1">
    <location>
        <begin position="887"/>
        <end position="896"/>
    </location>
</feature>
<evidence type="ECO:0000313" key="5">
    <source>
        <dbReference type="Proteomes" id="UP001324427"/>
    </source>
</evidence>
<keyword evidence="2" id="KW-0472">Membrane</keyword>
<feature type="compositionally biased region" description="Polar residues" evidence="1">
    <location>
        <begin position="844"/>
        <end position="853"/>
    </location>
</feature>
<feature type="compositionally biased region" description="Polar residues" evidence="1">
    <location>
        <begin position="751"/>
        <end position="773"/>
    </location>
</feature>
<name>A0AAV9J889_9PEZI</name>